<comment type="caution">
    <text evidence="1">The sequence shown here is derived from an EMBL/GenBank/DDBJ whole genome shotgun (WGS) entry which is preliminary data.</text>
</comment>
<dbReference type="EMBL" id="JBHMFA010000009">
    <property type="protein sequence ID" value="MFB9105892.1"/>
    <property type="molecule type" value="Genomic_DNA"/>
</dbReference>
<proteinExistence type="predicted"/>
<organism evidence="1 2">
    <name type="scientific">Algibacter miyuki</name>
    <dbReference type="NCBI Taxonomy" id="1306933"/>
    <lineage>
        <taxon>Bacteria</taxon>
        <taxon>Pseudomonadati</taxon>
        <taxon>Bacteroidota</taxon>
        <taxon>Flavobacteriia</taxon>
        <taxon>Flavobacteriales</taxon>
        <taxon>Flavobacteriaceae</taxon>
        <taxon>Algibacter</taxon>
    </lineage>
</organism>
<reference evidence="1 2" key="1">
    <citation type="submission" date="2024-09" db="EMBL/GenBank/DDBJ databases">
        <authorList>
            <person name="Sun Q."/>
            <person name="Mori K."/>
        </authorList>
    </citation>
    <scope>NUCLEOTIDE SEQUENCE [LARGE SCALE GENOMIC DNA]</scope>
    <source>
        <strain evidence="1 2">CECT 8300</strain>
    </source>
</reference>
<gene>
    <name evidence="1" type="ORF">ACFFU1_13375</name>
</gene>
<name>A0ABV5H1W6_9FLAO</name>
<protein>
    <recommendedName>
        <fullName evidence="3">Exostosin GT47 domain-containing protein</fullName>
    </recommendedName>
</protein>
<sequence>MLKLYTNIEFLTETYRRQVFPLLFDLVFVQNETLLSKYKLVDAIEDADIVVFPIDYAAFLKHSVALSDLLKKAKQHKKTIWIYSAGDYGFTNYIQNTYTFRLGGFDSQLDERTLIMPSFISDPYGRYLSQGFSILKKGGKPSIGFVGHAQSGLKKYLKEYINHSKYKLKRILGKVLADKQPFYPSSIKRAKYLESLVKNEDLNTQFVLRNQYRAGAHSTLTKEETTEQFYDNIFNNGYTFCSRGVGNFSVRFYETLAVGRIPVLINTDCRLPLQDQIQWESHCLIIDVKSKLSMAEQILKFHNNLDEKAFESLQQSNRYLWLNSLTRETYFISIYNQFKTELK</sequence>
<dbReference type="Proteomes" id="UP001589590">
    <property type="component" value="Unassembled WGS sequence"/>
</dbReference>
<evidence type="ECO:0000313" key="1">
    <source>
        <dbReference type="EMBL" id="MFB9105892.1"/>
    </source>
</evidence>
<accession>A0ABV5H1W6</accession>
<dbReference type="RefSeq" id="WP_290272312.1">
    <property type="nucleotide sequence ID" value="NZ_JAUFQP010000013.1"/>
</dbReference>
<evidence type="ECO:0008006" key="3">
    <source>
        <dbReference type="Google" id="ProtNLM"/>
    </source>
</evidence>
<keyword evidence="2" id="KW-1185">Reference proteome</keyword>
<evidence type="ECO:0000313" key="2">
    <source>
        <dbReference type="Proteomes" id="UP001589590"/>
    </source>
</evidence>